<gene>
    <name evidence="2" type="ORF">NA56DRAFT_354465</name>
</gene>
<keyword evidence="1" id="KW-0812">Transmembrane</keyword>
<dbReference type="AlphaFoldDB" id="A0A2J6PMJ2"/>
<accession>A0A2J6PMJ2</accession>
<evidence type="ECO:0000313" key="2">
    <source>
        <dbReference type="EMBL" id="PMD15244.1"/>
    </source>
</evidence>
<organism evidence="2 3">
    <name type="scientific">Hyaloscypha hepaticicola</name>
    <dbReference type="NCBI Taxonomy" id="2082293"/>
    <lineage>
        <taxon>Eukaryota</taxon>
        <taxon>Fungi</taxon>
        <taxon>Dikarya</taxon>
        <taxon>Ascomycota</taxon>
        <taxon>Pezizomycotina</taxon>
        <taxon>Leotiomycetes</taxon>
        <taxon>Helotiales</taxon>
        <taxon>Hyaloscyphaceae</taxon>
        <taxon>Hyaloscypha</taxon>
    </lineage>
</organism>
<sequence>MWAVYDSTNYKPSFVWPVLGLRFTKSQHYREYVGYLFFCSITLVLGGPSDCLHFAVDKIERRTSKIGSGFSSYNGAWGPIAAEQNRSKARCKNRNFPKTPSDRNPLPSSPLLCAFLGRLSRNAQRELASSGRIASQRMASCPVKYVRTSKSRCTLSKFPAVVKDSSSCADMVFELIVEHQRRLSRF</sequence>
<dbReference type="Proteomes" id="UP000235672">
    <property type="component" value="Unassembled WGS sequence"/>
</dbReference>
<feature type="transmembrane region" description="Helical" evidence="1">
    <location>
        <begin position="32"/>
        <end position="56"/>
    </location>
</feature>
<keyword evidence="1" id="KW-1133">Transmembrane helix</keyword>
<keyword evidence="3" id="KW-1185">Reference proteome</keyword>
<reference evidence="2 3" key="1">
    <citation type="submission" date="2016-05" db="EMBL/GenBank/DDBJ databases">
        <title>A degradative enzymes factory behind the ericoid mycorrhizal symbiosis.</title>
        <authorList>
            <consortium name="DOE Joint Genome Institute"/>
            <person name="Martino E."/>
            <person name="Morin E."/>
            <person name="Grelet G."/>
            <person name="Kuo A."/>
            <person name="Kohler A."/>
            <person name="Daghino S."/>
            <person name="Barry K."/>
            <person name="Choi C."/>
            <person name="Cichocki N."/>
            <person name="Clum A."/>
            <person name="Copeland A."/>
            <person name="Hainaut M."/>
            <person name="Haridas S."/>
            <person name="Labutti K."/>
            <person name="Lindquist E."/>
            <person name="Lipzen A."/>
            <person name="Khouja H.-R."/>
            <person name="Murat C."/>
            <person name="Ohm R."/>
            <person name="Olson A."/>
            <person name="Spatafora J."/>
            <person name="Veneault-Fourrey C."/>
            <person name="Henrissat B."/>
            <person name="Grigoriev I."/>
            <person name="Martin F."/>
            <person name="Perotto S."/>
        </authorList>
    </citation>
    <scope>NUCLEOTIDE SEQUENCE [LARGE SCALE GENOMIC DNA]</scope>
    <source>
        <strain evidence="2 3">UAMH 7357</strain>
    </source>
</reference>
<keyword evidence="1" id="KW-0472">Membrane</keyword>
<protein>
    <submittedName>
        <fullName evidence="2">Uncharacterized protein</fullName>
    </submittedName>
</protein>
<dbReference type="EMBL" id="KZ613515">
    <property type="protein sequence ID" value="PMD15244.1"/>
    <property type="molecule type" value="Genomic_DNA"/>
</dbReference>
<proteinExistence type="predicted"/>
<evidence type="ECO:0000256" key="1">
    <source>
        <dbReference type="SAM" id="Phobius"/>
    </source>
</evidence>
<evidence type="ECO:0000313" key="3">
    <source>
        <dbReference type="Proteomes" id="UP000235672"/>
    </source>
</evidence>
<name>A0A2J6PMJ2_9HELO</name>